<reference evidence="2" key="1">
    <citation type="submission" date="2021-02" db="EMBL/GenBank/DDBJ databases">
        <authorList>
            <person name="Dougan E. K."/>
            <person name="Rhodes N."/>
            <person name="Thang M."/>
            <person name="Chan C."/>
        </authorList>
    </citation>
    <scope>NUCLEOTIDE SEQUENCE</scope>
</reference>
<comment type="caution">
    <text evidence="2">The sequence shown here is derived from an EMBL/GenBank/DDBJ whole genome shotgun (WGS) entry which is preliminary data.</text>
</comment>
<gene>
    <name evidence="2" type="ORF">SPIL2461_LOCUS13538</name>
</gene>
<dbReference type="AlphaFoldDB" id="A0A812TBI5"/>
<evidence type="ECO:0000313" key="2">
    <source>
        <dbReference type="EMBL" id="CAE7518044.1"/>
    </source>
</evidence>
<accession>A0A812TBI5</accession>
<protein>
    <submittedName>
        <fullName evidence="2">Uncharacterized protein</fullName>
    </submittedName>
</protein>
<sequence length="545" mass="59815">LPVNTGGFFLFEHPEPLGTVKTGDVPGSVWDFPNMRSLIESTQSATWGIHQCFFGSETPKPTRLGSNLPEALRFGQCWHILDESGKYLGPLGMCPHNHDVALIGRDEAGWKTSAAAAYPPLFCEYLARLIFSATTGIQSVAESWAASHVHPAEALSQVLLQANQTPLPEDILAVFELLPHTRAHPGTGDSDPGKAFFAGANWEQAGFIVRDNTFSFPSSCQLICKFIQSVSRSHHFAAFVILKEVKSACHRDLRNADYPNLVYALSKFSGGGVWQQAEQGTEWRFFLDTWMCGEVLPLQPGPALVHARARYHATVQDAPIGGQQVQQVQQAQVASQEASQASRLEQQGCQAFGSPQEVEVISSGDEHQKGALQVQSEEREEPFNPTLSGSFGQPMICRFEMCKREIVDGFGLCSPGRWTPAARERLADSVQSGHAREIRGILERFVHEQLGDVKKFAFMLATGKVSCSPFSDEALSSLRRSIAATLGDPAGALEVPERQPFYLYMLAQSLQILGDPDWEILTQGEECYANGVPLGHDRPLPRTPQ</sequence>
<proteinExistence type="predicted"/>
<feature type="region of interest" description="Disordered" evidence="1">
    <location>
        <begin position="365"/>
        <end position="387"/>
    </location>
</feature>
<feature type="non-terminal residue" evidence="2">
    <location>
        <position position="1"/>
    </location>
</feature>
<keyword evidence="3" id="KW-1185">Reference proteome</keyword>
<evidence type="ECO:0000313" key="3">
    <source>
        <dbReference type="Proteomes" id="UP000649617"/>
    </source>
</evidence>
<dbReference type="OrthoDB" id="442274at2759"/>
<dbReference type="EMBL" id="CAJNIZ010029688">
    <property type="protein sequence ID" value="CAE7518044.1"/>
    <property type="molecule type" value="Genomic_DNA"/>
</dbReference>
<organism evidence="2 3">
    <name type="scientific">Symbiodinium pilosum</name>
    <name type="common">Dinoflagellate</name>
    <dbReference type="NCBI Taxonomy" id="2952"/>
    <lineage>
        <taxon>Eukaryota</taxon>
        <taxon>Sar</taxon>
        <taxon>Alveolata</taxon>
        <taxon>Dinophyceae</taxon>
        <taxon>Suessiales</taxon>
        <taxon>Symbiodiniaceae</taxon>
        <taxon>Symbiodinium</taxon>
    </lineage>
</organism>
<feature type="non-terminal residue" evidence="2">
    <location>
        <position position="545"/>
    </location>
</feature>
<dbReference type="Proteomes" id="UP000649617">
    <property type="component" value="Unassembled WGS sequence"/>
</dbReference>
<evidence type="ECO:0000256" key="1">
    <source>
        <dbReference type="SAM" id="MobiDB-lite"/>
    </source>
</evidence>
<name>A0A812TBI5_SYMPI</name>